<name>A0A1G5S1F8_9FIRM</name>
<dbReference type="STRING" id="1120920.SAMN03080599_02115"/>
<evidence type="ECO:0000313" key="3">
    <source>
        <dbReference type="Proteomes" id="UP000199208"/>
    </source>
</evidence>
<evidence type="ECO:0000259" key="1">
    <source>
        <dbReference type="Pfam" id="PF01592"/>
    </source>
</evidence>
<dbReference type="GO" id="GO:0016226">
    <property type="term" value="P:iron-sulfur cluster assembly"/>
    <property type="evidence" value="ECO:0007669"/>
    <property type="project" value="InterPro"/>
</dbReference>
<dbReference type="CDD" id="cd06664">
    <property type="entry name" value="IscU_like"/>
    <property type="match status" value="1"/>
</dbReference>
<dbReference type="Proteomes" id="UP000199208">
    <property type="component" value="Unassembled WGS sequence"/>
</dbReference>
<dbReference type="InterPro" id="IPR002871">
    <property type="entry name" value="NIF_FeS_clus_asmbl_NifU_N"/>
</dbReference>
<dbReference type="Pfam" id="PF01592">
    <property type="entry name" value="NifU_N"/>
    <property type="match status" value="1"/>
</dbReference>
<keyword evidence="3" id="KW-1185">Reference proteome</keyword>
<dbReference type="Gene3D" id="3.90.1010.10">
    <property type="match status" value="1"/>
</dbReference>
<proteinExistence type="predicted"/>
<accession>A0A1G5S1F8</accession>
<dbReference type="EMBL" id="FMWL01000010">
    <property type="protein sequence ID" value="SCZ80126.1"/>
    <property type="molecule type" value="Genomic_DNA"/>
</dbReference>
<reference evidence="2 3" key="1">
    <citation type="submission" date="2016-10" db="EMBL/GenBank/DDBJ databases">
        <authorList>
            <person name="de Groot N.N."/>
        </authorList>
    </citation>
    <scope>NUCLEOTIDE SEQUENCE [LARGE SCALE GENOMIC DNA]</scope>
    <source>
        <strain evidence="2 3">DSM 2784</strain>
    </source>
</reference>
<dbReference type="AlphaFoldDB" id="A0A1G5S1F8"/>
<evidence type="ECO:0000313" key="2">
    <source>
        <dbReference type="EMBL" id="SCZ80126.1"/>
    </source>
</evidence>
<feature type="domain" description="NIF system FeS cluster assembly NifU N-terminal" evidence="1">
    <location>
        <begin position="3"/>
        <end position="122"/>
    </location>
</feature>
<gene>
    <name evidence="2" type="ORF">SAMN03080599_02115</name>
</gene>
<dbReference type="GO" id="GO:0051536">
    <property type="term" value="F:iron-sulfur cluster binding"/>
    <property type="evidence" value="ECO:0007669"/>
    <property type="project" value="InterPro"/>
</dbReference>
<protein>
    <submittedName>
        <fullName evidence="2">Nitrogen fixation protein NifU</fullName>
    </submittedName>
</protein>
<sequence length="123" mass="13611">MIYSREVLHHFTSPSNVYKMEDADAVGTKGDPDCGDALEMFIKVKENRIEEISYLVYGCCAAIATSSMTTELAKGKTLEEAFAITEEDIANALGGLPDNKMHCSNLGVSALREAIMNYRRKQR</sequence>
<dbReference type="PANTHER" id="PTHR10093">
    <property type="entry name" value="IRON-SULFUR CLUSTER ASSEMBLY ENZYME NIFU HOMOLOG"/>
    <property type="match status" value="1"/>
</dbReference>
<dbReference type="SUPFAM" id="SSF82649">
    <property type="entry name" value="SufE/NifU"/>
    <property type="match status" value="1"/>
</dbReference>
<dbReference type="GO" id="GO:0005506">
    <property type="term" value="F:iron ion binding"/>
    <property type="evidence" value="ECO:0007669"/>
    <property type="project" value="InterPro"/>
</dbReference>
<dbReference type="RefSeq" id="WP_330387139.1">
    <property type="nucleotide sequence ID" value="NZ_FMWL01000010.1"/>
</dbReference>
<organism evidence="2 3">
    <name type="scientific">Acidaminobacter hydrogenoformans DSM 2784</name>
    <dbReference type="NCBI Taxonomy" id="1120920"/>
    <lineage>
        <taxon>Bacteria</taxon>
        <taxon>Bacillati</taxon>
        <taxon>Bacillota</taxon>
        <taxon>Clostridia</taxon>
        <taxon>Peptostreptococcales</taxon>
        <taxon>Acidaminobacteraceae</taxon>
        <taxon>Acidaminobacter</taxon>
    </lineage>
</organism>